<accession>A0A7C4ENZ5</accession>
<feature type="domain" description="4-vinyl reductase 4VR" evidence="1">
    <location>
        <begin position="107"/>
        <end position="169"/>
    </location>
</feature>
<dbReference type="InterPro" id="IPR024096">
    <property type="entry name" value="NO_sig/Golgi_transp_ligand-bd"/>
</dbReference>
<reference evidence="2" key="1">
    <citation type="journal article" date="2020" name="mSystems">
        <title>Genome- and Community-Level Interaction Insights into Carbon Utilization and Element Cycling Functions of Hydrothermarchaeota in Hydrothermal Sediment.</title>
        <authorList>
            <person name="Zhou Z."/>
            <person name="Liu Y."/>
            <person name="Xu W."/>
            <person name="Pan J."/>
            <person name="Luo Z.H."/>
            <person name="Li M."/>
        </authorList>
    </citation>
    <scope>NUCLEOTIDE SEQUENCE [LARGE SCALE GENOMIC DNA]</scope>
    <source>
        <strain evidence="2">SpSt-413</strain>
    </source>
</reference>
<gene>
    <name evidence="2" type="ORF">ENR59_11185</name>
</gene>
<organism evidence="2">
    <name type="scientific">Fundidesulfovibrio putealis</name>
    <dbReference type="NCBI Taxonomy" id="270496"/>
    <lineage>
        <taxon>Bacteria</taxon>
        <taxon>Pseudomonadati</taxon>
        <taxon>Thermodesulfobacteriota</taxon>
        <taxon>Desulfovibrionia</taxon>
        <taxon>Desulfovibrionales</taxon>
        <taxon>Desulfovibrionaceae</taxon>
        <taxon>Fundidesulfovibrio</taxon>
    </lineage>
</organism>
<dbReference type="Pfam" id="PF02830">
    <property type="entry name" value="V4R"/>
    <property type="match status" value="1"/>
</dbReference>
<dbReference type="SUPFAM" id="SSF111126">
    <property type="entry name" value="Ligand-binding domain in the NO signalling and Golgi transport"/>
    <property type="match status" value="1"/>
</dbReference>
<evidence type="ECO:0000259" key="1">
    <source>
        <dbReference type="SMART" id="SM00989"/>
    </source>
</evidence>
<dbReference type="PANTHER" id="PTHR35090">
    <property type="entry name" value="DNA-DIRECTED RNA POLYMERASE SUBUNIT I"/>
    <property type="match status" value="1"/>
</dbReference>
<dbReference type="Gene3D" id="3.30.1380.20">
    <property type="entry name" value="Trafficking protein particle complex subunit 3"/>
    <property type="match status" value="1"/>
</dbReference>
<protein>
    <submittedName>
        <fullName evidence="2">4-vinyl reductase</fullName>
    </submittedName>
</protein>
<dbReference type="InterPro" id="IPR004096">
    <property type="entry name" value="V4R"/>
</dbReference>
<proteinExistence type="predicted"/>
<comment type="caution">
    <text evidence="2">The sequence shown here is derived from an EMBL/GenBank/DDBJ whole genome shotgun (WGS) entry which is preliminary data.</text>
</comment>
<dbReference type="PANTHER" id="PTHR35090:SF1">
    <property type="entry name" value="SLR0144 PROTEIN"/>
    <property type="match status" value="1"/>
</dbReference>
<name>A0A7C4ENZ5_9BACT</name>
<dbReference type="SMART" id="SM00989">
    <property type="entry name" value="V4R"/>
    <property type="match status" value="1"/>
</dbReference>
<sequence>MQRKYAFSWNLIGDMDNGRPNLGPTVRLEMYRLMQYCLRDAMETELGSDATDMVFCNAGKIAGKAFFQRYFPTRPDVNGFIREVQGLLLCLGVGVLRVEEAAPGLERLVLTVSEDADCSGLPDTQEEICTFDEGFLAGLLQAYSGQEYSVKEIDCWCTGDRTCRFVARREAGTNP</sequence>
<evidence type="ECO:0000313" key="2">
    <source>
        <dbReference type="EMBL" id="HGG93496.1"/>
    </source>
</evidence>
<dbReference type="AlphaFoldDB" id="A0A7C4ENZ5"/>
<dbReference type="EMBL" id="DSRP01000775">
    <property type="protein sequence ID" value="HGG93496.1"/>
    <property type="molecule type" value="Genomic_DNA"/>
</dbReference>